<reference evidence="2 3" key="2">
    <citation type="submission" date="2013-02" db="EMBL/GenBank/DDBJ databases">
        <title>The Genome Sequence of Plasmodium falciparum Vietnam Oak-Knoll (FVO).</title>
        <authorList>
            <consortium name="The Broad Institute Genome Sequencing Platform"/>
            <consortium name="The Broad Institute Genome Sequencing Center for Infectious Disease"/>
            <person name="Neafsey D."/>
            <person name="Cheeseman I."/>
            <person name="Volkman S."/>
            <person name="Adams J."/>
            <person name="Walker B."/>
            <person name="Young S.K."/>
            <person name="Zeng Q."/>
            <person name="Gargeya S."/>
            <person name="Fitzgerald M."/>
            <person name="Haas B."/>
            <person name="Abouelleil A."/>
            <person name="Alvarado L."/>
            <person name="Arachchi H.M."/>
            <person name="Berlin A.M."/>
            <person name="Chapman S.B."/>
            <person name="Dewar J."/>
            <person name="Goldberg J."/>
            <person name="Griggs A."/>
            <person name="Gujja S."/>
            <person name="Hansen M."/>
            <person name="Howarth C."/>
            <person name="Imamovic A."/>
            <person name="Larimer J."/>
            <person name="McCowan C."/>
            <person name="Murphy C."/>
            <person name="Neiman D."/>
            <person name="Pearson M."/>
            <person name="Priest M."/>
            <person name="Roberts A."/>
            <person name="Saif S."/>
            <person name="Shea T."/>
            <person name="Sisk P."/>
            <person name="Sykes S."/>
            <person name="Wortman J."/>
            <person name="Nusbaum C."/>
            <person name="Birren B."/>
        </authorList>
    </citation>
    <scope>NUCLEOTIDE SEQUENCE [LARGE SCALE GENOMIC DNA]</scope>
    <source>
        <strain evidence="3">Vietnam Oak-Knoll (FVO)</strain>
    </source>
</reference>
<dbReference type="EMBL" id="KI925025">
    <property type="protein sequence ID" value="ETW20056.1"/>
    <property type="molecule type" value="Genomic_DNA"/>
</dbReference>
<protein>
    <submittedName>
        <fullName evidence="2">Uncharacterized protein</fullName>
    </submittedName>
</protein>
<proteinExistence type="predicted"/>
<dbReference type="AlphaFoldDB" id="A0A024VB54"/>
<gene>
    <name evidence="2" type="ORF">PFFVO_00956</name>
</gene>
<reference evidence="2 3" key="1">
    <citation type="submission" date="2013-02" db="EMBL/GenBank/DDBJ databases">
        <title>The Genome Annotation of Plasmodium falciparum Vietnam Oak-Knoll (FVO).</title>
        <authorList>
            <consortium name="The Broad Institute Genome Sequencing Platform"/>
            <consortium name="The Broad Institute Genome Sequencing Center for Infectious Disease"/>
            <person name="Neafsey D."/>
            <person name="Hoffman S."/>
            <person name="Volkman S."/>
            <person name="Rosenthal P."/>
            <person name="Walker B."/>
            <person name="Young S.K."/>
            <person name="Zeng Q."/>
            <person name="Gargeya S."/>
            <person name="Fitzgerald M."/>
            <person name="Haas B."/>
            <person name="Abouelleil A."/>
            <person name="Allen A.W."/>
            <person name="Alvarado L."/>
            <person name="Arachchi H.M."/>
            <person name="Berlin A.M."/>
            <person name="Chapman S.B."/>
            <person name="Gainer-Dewar J."/>
            <person name="Goldberg J."/>
            <person name="Griggs A."/>
            <person name="Gujja S."/>
            <person name="Hansen M."/>
            <person name="Howarth C."/>
            <person name="Imamovic A."/>
            <person name="Ireland A."/>
            <person name="Larimer J."/>
            <person name="McCowan C."/>
            <person name="Murphy C."/>
            <person name="Pearson M."/>
            <person name="Poon T.W."/>
            <person name="Priest M."/>
            <person name="Roberts A."/>
            <person name="Saif S."/>
            <person name="Shea T."/>
            <person name="Sisk P."/>
            <person name="Sykes S."/>
            <person name="Wortman J."/>
            <person name="Nusbaum C."/>
            <person name="Birren B."/>
        </authorList>
    </citation>
    <scope>NUCLEOTIDE SEQUENCE [LARGE SCALE GENOMIC DNA]</scope>
    <source>
        <strain evidence="3">Vietnam Oak-Knoll (FVO)</strain>
    </source>
</reference>
<keyword evidence="1" id="KW-0812">Transmembrane</keyword>
<organism evidence="2 3">
    <name type="scientific">Plasmodium falciparum Vietnam Oak-Knoll</name>
    <name type="common">FVO</name>
    <dbReference type="NCBI Taxonomy" id="1036723"/>
    <lineage>
        <taxon>Eukaryota</taxon>
        <taxon>Sar</taxon>
        <taxon>Alveolata</taxon>
        <taxon>Apicomplexa</taxon>
        <taxon>Aconoidasida</taxon>
        <taxon>Haemosporida</taxon>
        <taxon>Plasmodiidae</taxon>
        <taxon>Plasmodium</taxon>
        <taxon>Plasmodium (Laverania)</taxon>
    </lineage>
</organism>
<keyword evidence="1" id="KW-1133">Transmembrane helix</keyword>
<feature type="transmembrane region" description="Helical" evidence="1">
    <location>
        <begin position="6"/>
        <end position="25"/>
    </location>
</feature>
<evidence type="ECO:0000313" key="2">
    <source>
        <dbReference type="EMBL" id="ETW20056.1"/>
    </source>
</evidence>
<name>A0A024VB54_PLAFA</name>
<dbReference type="Proteomes" id="UP000030690">
    <property type="component" value="Unassembled WGS sequence"/>
</dbReference>
<evidence type="ECO:0000313" key="3">
    <source>
        <dbReference type="Proteomes" id="UP000030690"/>
    </source>
</evidence>
<sequence length="72" mass="8694">MIITLIFLVIMIMLISSVFIMITDVKKYENIFMYLNNEKICDTNYFSPLWIIQNIISSLFHIHDKSFFYKYA</sequence>
<accession>A0A024VB54</accession>
<dbReference type="OrthoDB" id="437693at2759"/>
<keyword evidence="1" id="KW-0472">Membrane</keyword>
<evidence type="ECO:0000256" key="1">
    <source>
        <dbReference type="SAM" id="Phobius"/>
    </source>
</evidence>